<gene>
    <name evidence="3" type="ORF">CTHT_0010350</name>
</gene>
<dbReference type="RefSeq" id="XP_006691558.1">
    <property type="nucleotide sequence ID" value="XM_006691495.1"/>
</dbReference>
<feature type="domain" description="Nephrocystin 3-like N-terminal" evidence="2">
    <location>
        <begin position="310"/>
        <end position="412"/>
    </location>
</feature>
<protein>
    <recommendedName>
        <fullName evidence="2">Nephrocystin 3-like N-terminal domain-containing protein</fullName>
    </recommendedName>
</protein>
<dbReference type="EMBL" id="GL988038">
    <property type="protein sequence ID" value="EGS23124.1"/>
    <property type="molecule type" value="Genomic_DNA"/>
</dbReference>
<reference evidence="3 4" key="1">
    <citation type="journal article" date="2011" name="Cell">
        <title>Insight into structure and assembly of the nuclear pore complex by utilizing the genome of a eukaryotic thermophile.</title>
        <authorList>
            <person name="Amlacher S."/>
            <person name="Sarges P."/>
            <person name="Flemming D."/>
            <person name="van Noort V."/>
            <person name="Kunze R."/>
            <person name="Devos D.P."/>
            <person name="Arumugam M."/>
            <person name="Bork P."/>
            <person name="Hurt E."/>
        </authorList>
    </citation>
    <scope>NUCLEOTIDE SEQUENCE [LARGE SCALE GENOMIC DNA]</scope>
    <source>
        <strain evidence="4">DSM 1495 / CBS 144.50 / IMI 039719</strain>
    </source>
</reference>
<dbReference type="HOGENOM" id="CLU_363280_0_0_1"/>
<evidence type="ECO:0000313" key="3">
    <source>
        <dbReference type="EMBL" id="EGS23124.1"/>
    </source>
</evidence>
<dbReference type="OrthoDB" id="1658288at2759"/>
<dbReference type="KEGG" id="cthr:CTHT_0010350"/>
<dbReference type="PANTHER" id="PTHR10039:SF15">
    <property type="entry name" value="NACHT DOMAIN-CONTAINING PROTEIN"/>
    <property type="match status" value="1"/>
</dbReference>
<accession>G0S0K6</accession>
<dbReference type="InterPro" id="IPR027417">
    <property type="entry name" value="P-loop_NTPase"/>
</dbReference>
<dbReference type="Gene3D" id="3.40.50.1820">
    <property type="entry name" value="alpha/beta hydrolase"/>
    <property type="match status" value="1"/>
</dbReference>
<evidence type="ECO:0000259" key="2">
    <source>
        <dbReference type="Pfam" id="PF24883"/>
    </source>
</evidence>
<dbReference type="AlphaFoldDB" id="G0S0K6"/>
<name>G0S0K6_CHATD</name>
<dbReference type="Proteomes" id="UP000008066">
    <property type="component" value="Unassembled WGS sequence"/>
</dbReference>
<dbReference type="Gene3D" id="3.40.50.300">
    <property type="entry name" value="P-loop containing nucleotide triphosphate hydrolases"/>
    <property type="match status" value="1"/>
</dbReference>
<dbReference type="SUPFAM" id="SSF52540">
    <property type="entry name" value="P-loop containing nucleoside triphosphate hydrolases"/>
    <property type="match status" value="1"/>
</dbReference>
<organism evidence="4">
    <name type="scientific">Chaetomium thermophilum (strain DSM 1495 / CBS 144.50 / IMI 039719)</name>
    <name type="common">Thermochaetoides thermophila</name>
    <dbReference type="NCBI Taxonomy" id="759272"/>
    <lineage>
        <taxon>Eukaryota</taxon>
        <taxon>Fungi</taxon>
        <taxon>Dikarya</taxon>
        <taxon>Ascomycota</taxon>
        <taxon>Pezizomycotina</taxon>
        <taxon>Sordariomycetes</taxon>
        <taxon>Sordariomycetidae</taxon>
        <taxon>Sordariales</taxon>
        <taxon>Chaetomiaceae</taxon>
        <taxon>Thermochaetoides</taxon>
    </lineage>
</organism>
<dbReference type="InterPro" id="IPR029058">
    <property type="entry name" value="AB_hydrolase_fold"/>
</dbReference>
<keyword evidence="4" id="KW-1185">Reference proteome</keyword>
<dbReference type="GeneID" id="18255073"/>
<dbReference type="eggNOG" id="KOG2029">
    <property type="taxonomic scope" value="Eukaryota"/>
</dbReference>
<evidence type="ECO:0000313" key="4">
    <source>
        <dbReference type="Proteomes" id="UP000008066"/>
    </source>
</evidence>
<dbReference type="InterPro" id="IPR056884">
    <property type="entry name" value="NPHP3-like_N"/>
</dbReference>
<dbReference type="PANTHER" id="PTHR10039">
    <property type="entry name" value="AMELOGENIN"/>
    <property type="match status" value="1"/>
</dbReference>
<sequence>MNDRTTPHSSLSLSPFSSLLYILIQSKLIYYPLRLLYPTPPDPGLDDDDVPDNAEIDIIAVHGLNPRNKDDEEHAWDTWRTPPGEQGKLWLRDMLPKKVPNARIFLYQYNSSVVYSSDRRTFLDKANDFLEDVRLSRTNDPQRPLLLVGHSLGGLLIKQALINAYNNEVYSDIKMATKGLAFFATPHYGGRASLVRIGEVAAKIAKGLGFRKGDNIIHVLKDGTLFTNLVDELWKQRLLDYPIVSFWGSRDDVVSKEASTFGLPGKQERVVCLDADHNSICKFGDSQEDRDNWKKVRGNIVELCHDALSMDDQTVEQLIANLVKQLLSNKFPPPSSVTDAYTRHKKYKSQPSLSDLEGMFHAVAALYKDGVFVIVDALDECQMSDNIRSKFIEALLRLQSRKSNVNILATSRPVPDIVEAFDGYSRLEIVAQRDDIERYIRNKMPNLRAVSKYPHLQDEIIDCIASVADGMFLLAHLFFETLKDKVSAKLVRKTLKELQNDAKEKEPKHALLRRAYDDAMERINGQPVGYKKLAKHVLSWIICAKRPLQTIEVQYAWAVKDSEDELDKTAIPDAEDMLSIAELIHTDKTTRAESRYIGQQGMAIQMLLKLCYRMAESTQRGRIERAKLR</sequence>
<dbReference type="Pfam" id="PF24883">
    <property type="entry name" value="NPHP3_N"/>
    <property type="match status" value="1"/>
</dbReference>
<dbReference type="SUPFAM" id="SSF53474">
    <property type="entry name" value="alpha/beta-Hydrolases"/>
    <property type="match status" value="1"/>
</dbReference>
<proteinExistence type="predicted"/>
<keyword evidence="1" id="KW-0677">Repeat</keyword>
<evidence type="ECO:0000256" key="1">
    <source>
        <dbReference type="ARBA" id="ARBA00022737"/>
    </source>
</evidence>